<gene>
    <name evidence="3" type="ORF">ACHAXA_011730</name>
</gene>
<dbReference type="Gene3D" id="3.40.50.1000">
    <property type="entry name" value="HAD superfamily/HAD-like"/>
    <property type="match status" value="1"/>
</dbReference>
<dbReference type="SFLD" id="SFLDS00003">
    <property type="entry name" value="Haloacid_Dehalogenase"/>
    <property type="match status" value="1"/>
</dbReference>
<keyword evidence="2" id="KW-0378">Hydrolase</keyword>
<dbReference type="Gene3D" id="1.10.150.240">
    <property type="entry name" value="Putative phosphatase, domain 2"/>
    <property type="match status" value="1"/>
</dbReference>
<reference evidence="3 4" key="1">
    <citation type="submission" date="2024-10" db="EMBL/GenBank/DDBJ databases">
        <title>Updated reference genomes for cyclostephanoid diatoms.</title>
        <authorList>
            <person name="Roberts W.R."/>
            <person name="Alverson A.J."/>
        </authorList>
    </citation>
    <scope>NUCLEOTIDE SEQUENCE [LARGE SCALE GENOMIC DNA]</scope>
    <source>
        <strain evidence="3 4">AJA228-03</strain>
    </source>
</reference>
<name>A0ABD3RZK9_9STRA</name>
<dbReference type="PANTHER" id="PTHR42896">
    <property type="entry name" value="XYLULOSE-1,5-BISPHOSPHATE (XUBP) PHOSPHATASE"/>
    <property type="match status" value="1"/>
</dbReference>
<protein>
    <submittedName>
        <fullName evidence="3">Uncharacterized protein</fullName>
    </submittedName>
</protein>
<sequence>MKSASLVVVAFAAIEGIEGFLSTSLHRHRPSPGRDARAPSLSAASTEGPYALLFDCDGVIIETEQLHRLAYNAAFREFDLKIRNEPVEWSVKYYDVLQNTVGGGKNKMFFHFRNTTGTFPSSGDGGPVPTTPEEEQDLVDRLQARKTDLYKELIAEKAAARPGVLELMDQALADENIRVGVCSASTKAAVTKVLDVTLGSERRQKLDVCILGDDVSKLKPDPLIYVTAAERLNVDPARCVVIEDSIVGLKAAKGAGMRCIVTYTTSTENEDFYALGCDAKVPELGSKGVTLDMIFGPMKRDGPDAEILVGVKD</sequence>
<dbReference type="EMBL" id="JALLPB020000098">
    <property type="protein sequence ID" value="KAL3817642.1"/>
    <property type="molecule type" value="Genomic_DNA"/>
</dbReference>
<dbReference type="InterPro" id="IPR023198">
    <property type="entry name" value="PGP-like_dom2"/>
</dbReference>
<proteinExistence type="predicted"/>
<dbReference type="InterPro" id="IPR044999">
    <property type="entry name" value="CbbY-like"/>
</dbReference>
<evidence type="ECO:0000313" key="3">
    <source>
        <dbReference type="EMBL" id="KAL3817642.1"/>
    </source>
</evidence>
<dbReference type="Pfam" id="PF00702">
    <property type="entry name" value="Hydrolase"/>
    <property type="match status" value="1"/>
</dbReference>
<dbReference type="SFLD" id="SFLDG01129">
    <property type="entry name" value="C1.5:_HAD__Beta-PGM__Phosphata"/>
    <property type="match status" value="1"/>
</dbReference>
<dbReference type="InterPro" id="IPR006439">
    <property type="entry name" value="HAD-SF_hydro_IA"/>
</dbReference>
<keyword evidence="4" id="KW-1185">Reference proteome</keyword>
<dbReference type="GO" id="GO:0046872">
    <property type="term" value="F:metal ion binding"/>
    <property type="evidence" value="ECO:0007669"/>
    <property type="project" value="UniProtKB-KW"/>
</dbReference>
<dbReference type="NCBIfam" id="TIGR01509">
    <property type="entry name" value="HAD-SF-IA-v3"/>
    <property type="match status" value="1"/>
</dbReference>
<evidence type="ECO:0000313" key="4">
    <source>
        <dbReference type="Proteomes" id="UP001530377"/>
    </source>
</evidence>
<dbReference type="SUPFAM" id="SSF56784">
    <property type="entry name" value="HAD-like"/>
    <property type="match status" value="1"/>
</dbReference>
<comment type="caution">
    <text evidence="3">The sequence shown here is derived from an EMBL/GenBank/DDBJ whole genome shotgun (WGS) entry which is preliminary data.</text>
</comment>
<evidence type="ECO:0000256" key="2">
    <source>
        <dbReference type="ARBA" id="ARBA00022801"/>
    </source>
</evidence>
<dbReference type="Proteomes" id="UP001530377">
    <property type="component" value="Unassembled WGS sequence"/>
</dbReference>
<dbReference type="InterPro" id="IPR036412">
    <property type="entry name" value="HAD-like_sf"/>
</dbReference>
<accession>A0ABD3RZK9</accession>
<dbReference type="FunFam" id="3.40.50.1000:FF:000036">
    <property type="entry name" value="HAD family hydrolase"/>
    <property type="match status" value="1"/>
</dbReference>
<keyword evidence="1" id="KW-0479">Metal-binding</keyword>
<dbReference type="PANTHER" id="PTHR42896:SF4">
    <property type="entry name" value="OS08G0485900 PROTEIN"/>
    <property type="match status" value="1"/>
</dbReference>
<organism evidence="3 4">
    <name type="scientific">Cyclostephanos tholiformis</name>
    <dbReference type="NCBI Taxonomy" id="382380"/>
    <lineage>
        <taxon>Eukaryota</taxon>
        <taxon>Sar</taxon>
        <taxon>Stramenopiles</taxon>
        <taxon>Ochrophyta</taxon>
        <taxon>Bacillariophyta</taxon>
        <taxon>Coscinodiscophyceae</taxon>
        <taxon>Thalassiosirophycidae</taxon>
        <taxon>Stephanodiscales</taxon>
        <taxon>Stephanodiscaceae</taxon>
        <taxon>Cyclostephanos</taxon>
    </lineage>
</organism>
<dbReference type="GO" id="GO:0016787">
    <property type="term" value="F:hydrolase activity"/>
    <property type="evidence" value="ECO:0007669"/>
    <property type="project" value="UniProtKB-KW"/>
</dbReference>
<dbReference type="InterPro" id="IPR023214">
    <property type="entry name" value="HAD_sf"/>
</dbReference>
<evidence type="ECO:0000256" key="1">
    <source>
        <dbReference type="ARBA" id="ARBA00022723"/>
    </source>
</evidence>
<dbReference type="AlphaFoldDB" id="A0ABD3RZK9"/>